<name>A0A8J2L3N7_9HEXA</name>
<feature type="non-terminal residue" evidence="1">
    <location>
        <position position="1"/>
    </location>
</feature>
<organism evidence="1 2">
    <name type="scientific">Allacma fusca</name>
    <dbReference type="NCBI Taxonomy" id="39272"/>
    <lineage>
        <taxon>Eukaryota</taxon>
        <taxon>Metazoa</taxon>
        <taxon>Ecdysozoa</taxon>
        <taxon>Arthropoda</taxon>
        <taxon>Hexapoda</taxon>
        <taxon>Collembola</taxon>
        <taxon>Symphypleona</taxon>
        <taxon>Sminthuridae</taxon>
        <taxon>Allacma</taxon>
    </lineage>
</organism>
<dbReference type="AlphaFoldDB" id="A0A8J2L3N7"/>
<dbReference type="EMBL" id="CAJVCH010332407">
    <property type="protein sequence ID" value="CAG7787143.1"/>
    <property type="molecule type" value="Genomic_DNA"/>
</dbReference>
<dbReference type="Proteomes" id="UP000708208">
    <property type="component" value="Unassembled WGS sequence"/>
</dbReference>
<sequence length="24" mass="2808">TEIKTRIQIFVTRMPSEPPVIRPV</sequence>
<evidence type="ECO:0000313" key="2">
    <source>
        <dbReference type="Proteomes" id="UP000708208"/>
    </source>
</evidence>
<proteinExistence type="predicted"/>
<protein>
    <submittedName>
        <fullName evidence="1">Uncharacterized protein</fullName>
    </submittedName>
</protein>
<comment type="caution">
    <text evidence="1">The sequence shown here is derived from an EMBL/GenBank/DDBJ whole genome shotgun (WGS) entry which is preliminary data.</text>
</comment>
<reference evidence="1" key="1">
    <citation type="submission" date="2021-06" db="EMBL/GenBank/DDBJ databases">
        <authorList>
            <person name="Hodson N. C."/>
            <person name="Mongue J. A."/>
            <person name="Jaron S. K."/>
        </authorList>
    </citation>
    <scope>NUCLEOTIDE SEQUENCE</scope>
</reference>
<gene>
    <name evidence="1" type="ORF">AFUS01_LOCUS25661</name>
</gene>
<keyword evidence="2" id="KW-1185">Reference proteome</keyword>
<accession>A0A8J2L3N7</accession>
<evidence type="ECO:0000313" key="1">
    <source>
        <dbReference type="EMBL" id="CAG7787143.1"/>
    </source>
</evidence>